<sequence>MKLITRQNLLALSILPLASLAMLGEIIQLPKLKALGLASGIAPFTKVFCTANDQATGESYESFNLQFQIHYTTADQLDHTLTLSPTESEKIHGPYNRRNVYGATLAYAPAMTAAQRDQFIHYALVHPGQLARELDIPANAKINAVTITSHDNEKSWKYSNF</sequence>
<keyword evidence="2" id="KW-1185">Reference proteome</keyword>
<evidence type="ECO:0000313" key="2">
    <source>
        <dbReference type="Proteomes" id="UP000624703"/>
    </source>
</evidence>
<gene>
    <name evidence="1" type="ORF">JIN82_04050</name>
</gene>
<dbReference type="AlphaFoldDB" id="A0A8J7MC36"/>
<reference evidence="1" key="1">
    <citation type="submission" date="2021-01" db="EMBL/GenBank/DDBJ databases">
        <title>Modified the classification status of verrucomicrobia.</title>
        <authorList>
            <person name="Feng X."/>
        </authorList>
    </citation>
    <scope>NUCLEOTIDE SEQUENCE</scope>
    <source>
        <strain evidence="1">_KCTC 22039</strain>
    </source>
</reference>
<protein>
    <submittedName>
        <fullName evidence="1">Uncharacterized protein</fullName>
    </submittedName>
</protein>
<dbReference type="RefSeq" id="WP_200310362.1">
    <property type="nucleotide sequence ID" value="NZ_JAENIM010000021.1"/>
</dbReference>
<dbReference type="EMBL" id="JAENIM010000021">
    <property type="protein sequence ID" value="MBK1790328.1"/>
    <property type="molecule type" value="Genomic_DNA"/>
</dbReference>
<comment type="caution">
    <text evidence="1">The sequence shown here is derived from an EMBL/GenBank/DDBJ whole genome shotgun (WGS) entry which is preliminary data.</text>
</comment>
<name>A0A8J7MC36_9BACT</name>
<evidence type="ECO:0000313" key="1">
    <source>
        <dbReference type="EMBL" id="MBK1790328.1"/>
    </source>
</evidence>
<accession>A0A8J7MC36</accession>
<proteinExistence type="predicted"/>
<dbReference type="Proteomes" id="UP000624703">
    <property type="component" value="Unassembled WGS sequence"/>
</dbReference>
<organism evidence="1 2">
    <name type="scientific">Persicirhabdus sediminis</name>
    <dbReference type="NCBI Taxonomy" id="454144"/>
    <lineage>
        <taxon>Bacteria</taxon>
        <taxon>Pseudomonadati</taxon>
        <taxon>Verrucomicrobiota</taxon>
        <taxon>Verrucomicrobiia</taxon>
        <taxon>Verrucomicrobiales</taxon>
        <taxon>Verrucomicrobiaceae</taxon>
        <taxon>Persicirhabdus</taxon>
    </lineage>
</organism>